<feature type="transmembrane region" description="Helical" evidence="2">
    <location>
        <begin position="89"/>
        <end position="106"/>
    </location>
</feature>
<dbReference type="OrthoDB" id="681113at2"/>
<evidence type="ECO:0000313" key="3">
    <source>
        <dbReference type="EMBL" id="AXK42233.1"/>
    </source>
</evidence>
<gene>
    <name evidence="3" type="ORF">DVR09_07675</name>
</gene>
<sequence length="574" mass="63853">MRGDQREINQVSQKRQNVEPRSNPRLPTEAFAKAAKAKSPCITKAKAMSTSARPKRARMMGHIVWVLVLWAILLNLLTFNGYPIDTGEVALAFLGLGAIGAVLGVLTQELGPVLRHVLTPLFATIAIDLGFGIDPLHFFIAFAALALISYLWYDLFLTVFFSASLSVIVFQAFGMASADHGAGDPSRETAATQQRPNGPSDRPALIHIIFDSYLGLDGMALGPQYYRDLREEQADFFIREGFQVYPRAYSRHARTLNSLPTLFTYGTRKDSEFAAGVQYVAPAQLPYFTDLDQRDYAISAVLPAYFDLCVNQKMSQCRTFESSHLTSMLDTDLSMTDRIKVFGYTILNLSQTVRMVVSVFEVLEENRGGNNTRLLANRSELFPLASLKMLDTFIDDLATLRRGEARFAHILLPHDPYILRPDCTVKPESEWLDEHGPGATSARERAYADQVRCLQTKLSDLLNELDRTPAGREAIILFHGDHGSRIAPSQPIVDAPPLSPREEIMSFSTFYAIRIPGEASGEIPGTHALDELMADFRNRDFASAPRPPSIAPRAAYIDAMGTPTEWRELPSFEP</sequence>
<dbReference type="AlphaFoldDB" id="A0A345YE81"/>
<evidence type="ECO:0000313" key="4">
    <source>
        <dbReference type="Proteomes" id="UP000254508"/>
    </source>
</evidence>
<feature type="region of interest" description="Disordered" evidence="1">
    <location>
        <begin position="1"/>
        <end position="26"/>
    </location>
</feature>
<evidence type="ECO:0008006" key="5">
    <source>
        <dbReference type="Google" id="ProtNLM"/>
    </source>
</evidence>
<dbReference type="Proteomes" id="UP000254508">
    <property type="component" value="Chromosome"/>
</dbReference>
<feature type="transmembrane region" description="Helical" evidence="2">
    <location>
        <begin position="63"/>
        <end position="83"/>
    </location>
</feature>
<keyword evidence="4" id="KW-1185">Reference proteome</keyword>
<organism evidence="3 4">
    <name type="scientific">Erythrobacter aureus</name>
    <dbReference type="NCBI Taxonomy" id="2182384"/>
    <lineage>
        <taxon>Bacteria</taxon>
        <taxon>Pseudomonadati</taxon>
        <taxon>Pseudomonadota</taxon>
        <taxon>Alphaproteobacteria</taxon>
        <taxon>Sphingomonadales</taxon>
        <taxon>Erythrobacteraceae</taxon>
        <taxon>Erythrobacter/Porphyrobacter group</taxon>
        <taxon>Erythrobacter</taxon>
    </lineage>
</organism>
<keyword evidence="2" id="KW-1133">Transmembrane helix</keyword>
<reference evidence="4" key="1">
    <citation type="submission" date="2018-07" db="EMBL/GenBank/DDBJ databases">
        <title>Genome sequence of Erythrobacter strain YH-07, an antagonistic bacterium isolated from Yellow Sea.</title>
        <authorList>
            <person name="Tang T."/>
            <person name="Liu Q."/>
            <person name="Sun X."/>
        </authorList>
    </citation>
    <scope>NUCLEOTIDE SEQUENCE [LARGE SCALE GENOMIC DNA]</scope>
    <source>
        <strain evidence="4">YH-07</strain>
    </source>
</reference>
<keyword evidence="2" id="KW-0472">Membrane</keyword>
<feature type="transmembrane region" description="Helical" evidence="2">
    <location>
        <begin position="139"/>
        <end position="170"/>
    </location>
</feature>
<keyword evidence="2" id="KW-0812">Transmembrane</keyword>
<dbReference type="KEGG" id="err:DVR09_07675"/>
<evidence type="ECO:0000256" key="1">
    <source>
        <dbReference type="SAM" id="MobiDB-lite"/>
    </source>
</evidence>
<evidence type="ECO:0000256" key="2">
    <source>
        <dbReference type="SAM" id="Phobius"/>
    </source>
</evidence>
<name>A0A345YE81_9SPHN</name>
<accession>A0A345YE81</accession>
<dbReference type="SUPFAM" id="SSF53649">
    <property type="entry name" value="Alkaline phosphatase-like"/>
    <property type="match status" value="1"/>
</dbReference>
<protein>
    <recommendedName>
        <fullName evidence="5">Sulfatase N-terminal domain-containing protein</fullName>
    </recommendedName>
</protein>
<dbReference type="InterPro" id="IPR017850">
    <property type="entry name" value="Alkaline_phosphatase_core_sf"/>
</dbReference>
<dbReference type="EMBL" id="CP031357">
    <property type="protein sequence ID" value="AXK42233.1"/>
    <property type="molecule type" value="Genomic_DNA"/>
</dbReference>
<dbReference type="Gene3D" id="3.40.720.10">
    <property type="entry name" value="Alkaline Phosphatase, subunit A"/>
    <property type="match status" value="1"/>
</dbReference>
<proteinExistence type="predicted"/>
<feature type="transmembrane region" description="Helical" evidence="2">
    <location>
        <begin position="113"/>
        <end position="133"/>
    </location>
</feature>